<dbReference type="EMBL" id="RPHB01000009">
    <property type="protein sequence ID" value="MBW3469696.1"/>
    <property type="molecule type" value="Genomic_DNA"/>
</dbReference>
<feature type="transmembrane region" description="Helical" evidence="6">
    <location>
        <begin position="89"/>
        <end position="112"/>
    </location>
</feature>
<dbReference type="GO" id="GO:0005886">
    <property type="term" value="C:plasma membrane"/>
    <property type="evidence" value="ECO:0007669"/>
    <property type="project" value="UniProtKB-SubCell"/>
</dbReference>
<feature type="transmembrane region" description="Helical" evidence="6">
    <location>
        <begin position="212"/>
        <end position="230"/>
    </location>
</feature>
<evidence type="ECO:0000256" key="4">
    <source>
        <dbReference type="ARBA" id="ARBA00022989"/>
    </source>
</evidence>
<dbReference type="Proteomes" id="UP000727490">
    <property type="component" value="Unassembled WGS sequence"/>
</dbReference>
<organism evidence="8 9">
    <name type="scientific">Arthrospiribacter ruber</name>
    <dbReference type="NCBI Taxonomy" id="2487934"/>
    <lineage>
        <taxon>Bacteria</taxon>
        <taxon>Pseudomonadati</taxon>
        <taxon>Bacteroidota</taxon>
        <taxon>Cytophagia</taxon>
        <taxon>Cytophagales</taxon>
        <taxon>Cyclobacteriaceae</taxon>
        <taxon>Arthrospiribacter</taxon>
    </lineage>
</organism>
<evidence type="ECO:0000256" key="3">
    <source>
        <dbReference type="ARBA" id="ARBA00022692"/>
    </source>
</evidence>
<feature type="transmembrane region" description="Helical" evidence="6">
    <location>
        <begin position="56"/>
        <end position="77"/>
    </location>
</feature>
<evidence type="ECO:0000256" key="1">
    <source>
        <dbReference type="ARBA" id="ARBA00004651"/>
    </source>
</evidence>
<comment type="subcellular location">
    <subcellularLocation>
        <location evidence="1 6">Cell membrane</location>
        <topology evidence="1 6">Multi-pass membrane protein</topology>
    </subcellularLocation>
</comment>
<evidence type="ECO:0000256" key="6">
    <source>
        <dbReference type="RuleBase" id="RU366058"/>
    </source>
</evidence>
<sequence length="235" mass="25813">MTKKTGIFKQFQEAAKVNPLVAFAMLWVTFMPSIGSLALVPWAISNPEWFGELDFLKGITIAVGLIVSSLLMGLALMPTTMVAGLSGFLLGWPAFPWLVLGYTLATVLGYAWGRRAGGDSLDLILSRFPKAAKLIEEKSDSMGELIFFVRLSPVIPFALSNFLFALLQTGYLRLLIFGTIGMLPRTAAVFFTGTLASDLIEALLQGDSNYNVIMFTALLLLSIWGIWKFFTKKPQ</sequence>
<dbReference type="PANTHER" id="PTHR12677:SF59">
    <property type="entry name" value="GOLGI APPARATUS MEMBRANE PROTEIN TVP38-RELATED"/>
    <property type="match status" value="1"/>
</dbReference>
<keyword evidence="3 6" id="KW-0812">Transmembrane</keyword>
<feature type="transmembrane region" description="Helical" evidence="6">
    <location>
        <begin position="20"/>
        <end position="44"/>
    </location>
</feature>
<dbReference type="Pfam" id="PF09335">
    <property type="entry name" value="VTT_dom"/>
    <property type="match status" value="1"/>
</dbReference>
<dbReference type="InterPro" id="IPR032816">
    <property type="entry name" value="VTT_dom"/>
</dbReference>
<keyword evidence="2 6" id="KW-1003">Cell membrane</keyword>
<evidence type="ECO:0000313" key="9">
    <source>
        <dbReference type="Proteomes" id="UP000727490"/>
    </source>
</evidence>
<dbReference type="RefSeq" id="WP_219292975.1">
    <property type="nucleotide sequence ID" value="NZ_RPHB01000009.1"/>
</dbReference>
<dbReference type="AlphaFoldDB" id="A0A951J1H7"/>
<protein>
    <recommendedName>
        <fullName evidence="6">TVP38/TMEM64 family membrane protein</fullName>
    </recommendedName>
</protein>
<dbReference type="PANTHER" id="PTHR12677">
    <property type="entry name" value="GOLGI APPARATUS MEMBRANE PROTEIN TVP38-RELATED"/>
    <property type="match status" value="1"/>
</dbReference>
<feature type="transmembrane region" description="Helical" evidence="6">
    <location>
        <begin position="145"/>
        <end position="167"/>
    </location>
</feature>
<feature type="domain" description="VTT" evidence="7">
    <location>
        <begin position="78"/>
        <end position="194"/>
    </location>
</feature>
<name>A0A951J1H7_9BACT</name>
<keyword evidence="5 6" id="KW-0472">Membrane</keyword>
<keyword evidence="4 6" id="KW-1133">Transmembrane helix</keyword>
<dbReference type="InterPro" id="IPR015414">
    <property type="entry name" value="TMEM64"/>
</dbReference>
<accession>A0A951J1H7</accession>
<comment type="similarity">
    <text evidence="6">Belongs to the TVP38/TMEM64 family.</text>
</comment>
<evidence type="ECO:0000256" key="5">
    <source>
        <dbReference type="ARBA" id="ARBA00023136"/>
    </source>
</evidence>
<evidence type="ECO:0000256" key="2">
    <source>
        <dbReference type="ARBA" id="ARBA00022475"/>
    </source>
</evidence>
<gene>
    <name evidence="8" type="ORF">EGN73_18020</name>
</gene>
<feature type="transmembrane region" description="Helical" evidence="6">
    <location>
        <begin position="174"/>
        <end position="192"/>
    </location>
</feature>
<evidence type="ECO:0000313" key="8">
    <source>
        <dbReference type="EMBL" id="MBW3469696.1"/>
    </source>
</evidence>
<reference evidence="8 9" key="1">
    <citation type="journal article" date="2020" name="Syst. Appl. Microbiol.">
        <title>Arthrospiribacter ruber gen. nov., sp. nov., a novel bacterium isolated from Arthrospira cultures.</title>
        <authorList>
            <person name="Waleron M."/>
            <person name="Misztak A."/>
            <person name="Waleron M.M."/>
            <person name="Furmaniak M."/>
            <person name="Mrozik A."/>
            <person name="Waleron K."/>
        </authorList>
    </citation>
    <scope>NUCLEOTIDE SEQUENCE [LARGE SCALE GENOMIC DNA]</scope>
    <source>
        <strain evidence="8 9">DPMB0001</strain>
    </source>
</reference>
<evidence type="ECO:0000259" key="7">
    <source>
        <dbReference type="Pfam" id="PF09335"/>
    </source>
</evidence>
<comment type="caution">
    <text evidence="8">The sequence shown here is derived from an EMBL/GenBank/DDBJ whole genome shotgun (WGS) entry which is preliminary data.</text>
</comment>
<keyword evidence="9" id="KW-1185">Reference proteome</keyword>
<proteinExistence type="inferred from homology"/>